<dbReference type="Gene3D" id="3.40.50.150">
    <property type="entry name" value="Vaccinia Virus protein VP39"/>
    <property type="match status" value="1"/>
</dbReference>
<evidence type="ECO:0000256" key="2">
    <source>
        <dbReference type="ARBA" id="ARBA00022552"/>
    </source>
</evidence>
<dbReference type="PANTHER" id="PTHR31760:SF0">
    <property type="entry name" value="S-ADENOSYL-L-METHIONINE-DEPENDENT METHYLTRANSFERASES SUPERFAMILY PROTEIN"/>
    <property type="match status" value="1"/>
</dbReference>
<comment type="catalytic activity">
    <reaction evidence="6">
        <text>guanosine(527) in 16S rRNA + S-adenosyl-L-methionine = N(7)-methylguanosine(527) in 16S rRNA + S-adenosyl-L-homocysteine</text>
        <dbReference type="Rhea" id="RHEA:42732"/>
        <dbReference type="Rhea" id="RHEA-COMP:10209"/>
        <dbReference type="Rhea" id="RHEA-COMP:10210"/>
        <dbReference type="ChEBI" id="CHEBI:57856"/>
        <dbReference type="ChEBI" id="CHEBI:59789"/>
        <dbReference type="ChEBI" id="CHEBI:74269"/>
        <dbReference type="ChEBI" id="CHEBI:74480"/>
        <dbReference type="EC" id="2.1.1.170"/>
    </reaction>
</comment>
<evidence type="ECO:0000256" key="6">
    <source>
        <dbReference type="HAMAP-Rule" id="MF_00074"/>
    </source>
</evidence>
<keyword evidence="1 6" id="KW-0963">Cytoplasm</keyword>
<evidence type="ECO:0000313" key="8">
    <source>
        <dbReference type="Proteomes" id="UP000298631"/>
    </source>
</evidence>
<name>A0A4P8EG80_9RHOB</name>
<evidence type="ECO:0000256" key="1">
    <source>
        <dbReference type="ARBA" id="ARBA00022490"/>
    </source>
</evidence>
<gene>
    <name evidence="6 7" type="primary">rsmG</name>
    <name evidence="7" type="ORF">EOK75_08595</name>
</gene>
<comment type="similarity">
    <text evidence="6">Belongs to the methyltransferase superfamily. RNA methyltransferase RsmG family.</text>
</comment>
<dbReference type="EMBL" id="CP039964">
    <property type="protein sequence ID" value="QCO55799.1"/>
    <property type="molecule type" value="Genomic_DNA"/>
</dbReference>
<keyword evidence="3 6" id="KW-0489">Methyltransferase</keyword>
<dbReference type="Pfam" id="PF02527">
    <property type="entry name" value="GidB"/>
    <property type="match status" value="1"/>
</dbReference>
<evidence type="ECO:0000313" key="7">
    <source>
        <dbReference type="EMBL" id="QCO55799.1"/>
    </source>
</evidence>
<sequence length="201" mass="22028">MLIGENVSRETQNRLEIFVELVRKWNPVINLVSKSTLDQIWDRHIADSAQLYGLATGSALKFVDVGSGGGFPGIVLAILSSGEKADHVFQLVESDQRKATFLREVSRVLALPVEVHSVRIEGLRVQNADFLTARALAPLAKLLSFASLHLKSTGTCLFPKGSNYKSELVEALKIFSFDYDLIPSQTDTTGMILKISGLKNA</sequence>
<dbReference type="OrthoDB" id="9808773at2"/>
<dbReference type="AlphaFoldDB" id="A0A4P8EG80"/>
<feature type="binding site" evidence="6">
    <location>
        <position position="71"/>
    </location>
    <ligand>
        <name>S-adenosyl-L-methionine</name>
        <dbReference type="ChEBI" id="CHEBI:59789"/>
    </ligand>
</feature>
<feature type="binding site" evidence="6">
    <location>
        <position position="66"/>
    </location>
    <ligand>
        <name>S-adenosyl-L-methionine</name>
        <dbReference type="ChEBI" id="CHEBI:59789"/>
    </ligand>
</feature>
<dbReference type="EC" id="2.1.1.170" evidence="6"/>
<comment type="function">
    <text evidence="6">Specifically methylates the N7 position of guanine in position 527 of 16S rRNA.</text>
</comment>
<accession>A0A4P8EG80</accession>
<evidence type="ECO:0000256" key="5">
    <source>
        <dbReference type="ARBA" id="ARBA00022691"/>
    </source>
</evidence>
<dbReference type="GO" id="GO:0070043">
    <property type="term" value="F:rRNA (guanine-N7-)-methyltransferase activity"/>
    <property type="evidence" value="ECO:0007669"/>
    <property type="project" value="UniProtKB-UniRule"/>
</dbReference>
<dbReference type="InterPro" id="IPR029063">
    <property type="entry name" value="SAM-dependent_MTases_sf"/>
</dbReference>
<keyword evidence="2 6" id="KW-0698">rRNA processing</keyword>
<dbReference type="InterPro" id="IPR003682">
    <property type="entry name" value="rRNA_ssu_MeTfrase_G"/>
</dbReference>
<reference evidence="7 8" key="1">
    <citation type="submission" date="2019-05" db="EMBL/GenBank/DDBJ databases">
        <title>Pseudorhodobacter turbinis sp. nov., isolated from the gut of the Korean turban shell.</title>
        <authorList>
            <person name="Jeong Y.-S."/>
            <person name="Kang W.-R."/>
            <person name="Bae J.-W."/>
        </authorList>
    </citation>
    <scope>NUCLEOTIDE SEQUENCE [LARGE SCALE GENOMIC DNA]</scope>
    <source>
        <strain evidence="7 8">S12M18</strain>
    </source>
</reference>
<evidence type="ECO:0000256" key="4">
    <source>
        <dbReference type="ARBA" id="ARBA00022679"/>
    </source>
</evidence>
<keyword evidence="4 6" id="KW-0808">Transferase</keyword>
<proteinExistence type="inferred from homology"/>
<dbReference type="HAMAP" id="MF_00074">
    <property type="entry name" value="16SrRNA_methyltr_G"/>
    <property type="match status" value="1"/>
</dbReference>
<comment type="subcellular location">
    <subcellularLocation>
        <location evidence="6">Cytoplasm</location>
    </subcellularLocation>
</comment>
<dbReference type="KEGG" id="pseb:EOK75_08595"/>
<comment type="caution">
    <text evidence="6">Lacks conserved residue(s) required for the propagation of feature annotation.</text>
</comment>
<feature type="binding site" evidence="6">
    <location>
        <begin position="120"/>
        <end position="121"/>
    </location>
    <ligand>
        <name>S-adenosyl-L-methionine</name>
        <dbReference type="ChEBI" id="CHEBI:59789"/>
    </ligand>
</feature>
<dbReference type="Proteomes" id="UP000298631">
    <property type="component" value="Chromosome"/>
</dbReference>
<organism evidence="7 8">
    <name type="scientific">Pseudorhodobacter turbinis</name>
    <dbReference type="NCBI Taxonomy" id="2500533"/>
    <lineage>
        <taxon>Bacteria</taxon>
        <taxon>Pseudomonadati</taxon>
        <taxon>Pseudomonadota</taxon>
        <taxon>Alphaproteobacteria</taxon>
        <taxon>Rhodobacterales</taxon>
        <taxon>Paracoccaceae</taxon>
        <taxon>Pseudorhodobacter</taxon>
    </lineage>
</organism>
<dbReference type="SUPFAM" id="SSF53335">
    <property type="entry name" value="S-adenosyl-L-methionine-dependent methyltransferases"/>
    <property type="match status" value="1"/>
</dbReference>
<dbReference type="NCBIfam" id="TIGR00138">
    <property type="entry name" value="rsmG_gidB"/>
    <property type="match status" value="1"/>
</dbReference>
<dbReference type="RefSeq" id="WP_137193560.1">
    <property type="nucleotide sequence ID" value="NZ_CP039964.1"/>
</dbReference>
<feature type="binding site" evidence="6">
    <location>
        <position position="134"/>
    </location>
    <ligand>
        <name>S-adenosyl-L-methionine</name>
        <dbReference type="ChEBI" id="CHEBI:59789"/>
    </ligand>
</feature>
<protein>
    <recommendedName>
        <fullName evidence="6">Ribosomal RNA small subunit methyltransferase G</fullName>
        <ecNumber evidence="6">2.1.1.170</ecNumber>
    </recommendedName>
    <alternativeName>
        <fullName evidence="6">16S rRNA 7-methylguanosine methyltransferase</fullName>
        <shortName evidence="6">16S rRNA m7G methyltransferase</shortName>
    </alternativeName>
</protein>
<keyword evidence="8" id="KW-1185">Reference proteome</keyword>
<dbReference type="GO" id="GO:0005829">
    <property type="term" value="C:cytosol"/>
    <property type="evidence" value="ECO:0007669"/>
    <property type="project" value="TreeGrafter"/>
</dbReference>
<keyword evidence="5 6" id="KW-0949">S-adenosyl-L-methionine</keyword>
<evidence type="ECO:0000256" key="3">
    <source>
        <dbReference type="ARBA" id="ARBA00022603"/>
    </source>
</evidence>
<dbReference type="PIRSF" id="PIRSF003078">
    <property type="entry name" value="GidB"/>
    <property type="match status" value="1"/>
</dbReference>
<dbReference type="PANTHER" id="PTHR31760">
    <property type="entry name" value="S-ADENOSYL-L-METHIONINE-DEPENDENT METHYLTRANSFERASES SUPERFAMILY PROTEIN"/>
    <property type="match status" value="1"/>
</dbReference>